<dbReference type="InterPro" id="IPR023299">
    <property type="entry name" value="ATPase_P-typ_cyto_dom_N"/>
</dbReference>
<proteinExistence type="inferred from homology"/>
<dbReference type="GO" id="GO:0043682">
    <property type="term" value="F:P-type divalent copper transporter activity"/>
    <property type="evidence" value="ECO:0007669"/>
    <property type="project" value="TreeGrafter"/>
</dbReference>
<dbReference type="PRINTS" id="PR00119">
    <property type="entry name" value="CATATPASE"/>
</dbReference>
<dbReference type="PROSITE" id="PS00154">
    <property type="entry name" value="ATPASE_E1_E2"/>
    <property type="match status" value="1"/>
</dbReference>
<evidence type="ECO:0000256" key="10">
    <source>
        <dbReference type="SAM" id="Phobius"/>
    </source>
</evidence>
<comment type="similarity">
    <text evidence="2">Belongs to the cation transport ATPase (P-type) (TC 3.A.3) family. Type IB subfamily.</text>
</comment>
<dbReference type="NCBIfam" id="TIGR01494">
    <property type="entry name" value="ATPase_P-type"/>
    <property type="match status" value="1"/>
</dbReference>
<dbReference type="NCBIfam" id="TIGR01525">
    <property type="entry name" value="ATPase-IB_hvy"/>
    <property type="match status" value="1"/>
</dbReference>
<dbReference type="GO" id="GO:0005524">
    <property type="term" value="F:ATP binding"/>
    <property type="evidence" value="ECO:0007669"/>
    <property type="project" value="UniProtKB-KW"/>
</dbReference>
<evidence type="ECO:0000256" key="9">
    <source>
        <dbReference type="ARBA" id="ARBA00023136"/>
    </source>
</evidence>
<feature type="transmembrane region" description="Helical" evidence="10">
    <location>
        <begin position="518"/>
        <end position="537"/>
    </location>
</feature>
<dbReference type="SUPFAM" id="SSF56784">
    <property type="entry name" value="HAD-like"/>
    <property type="match status" value="1"/>
</dbReference>
<dbReference type="Gene3D" id="2.70.150.10">
    <property type="entry name" value="Calcium-transporting ATPase, cytoplasmic transduction domain A"/>
    <property type="match status" value="1"/>
</dbReference>
<dbReference type="GO" id="GO:0055070">
    <property type="term" value="P:copper ion homeostasis"/>
    <property type="evidence" value="ECO:0007669"/>
    <property type="project" value="TreeGrafter"/>
</dbReference>
<dbReference type="InterPro" id="IPR023214">
    <property type="entry name" value="HAD_sf"/>
</dbReference>
<feature type="transmembrane region" description="Helical" evidence="10">
    <location>
        <begin position="495"/>
        <end position="512"/>
    </location>
</feature>
<evidence type="ECO:0000313" key="12">
    <source>
        <dbReference type="EMBL" id="SFV62396.1"/>
    </source>
</evidence>
<dbReference type="InterPro" id="IPR008250">
    <property type="entry name" value="ATPase_P-typ_transduc_dom_A_sf"/>
</dbReference>
<dbReference type="InterPro" id="IPR023298">
    <property type="entry name" value="ATPase_P-typ_TM_dom_sf"/>
</dbReference>
<dbReference type="NCBIfam" id="TIGR01511">
    <property type="entry name" value="ATPase-IB1_Cu"/>
    <property type="match status" value="1"/>
</dbReference>
<evidence type="ECO:0000256" key="5">
    <source>
        <dbReference type="ARBA" id="ARBA00022741"/>
    </source>
</evidence>
<comment type="subcellular location">
    <subcellularLocation>
        <location evidence="1">Endomembrane system</location>
        <topology evidence="1">Multi-pass membrane protein</topology>
    </subcellularLocation>
</comment>
<keyword evidence="6" id="KW-0067">ATP-binding</keyword>
<dbReference type="InterPro" id="IPR036412">
    <property type="entry name" value="HAD-like_sf"/>
</dbReference>
<dbReference type="GO" id="GO:0016887">
    <property type="term" value="F:ATP hydrolysis activity"/>
    <property type="evidence" value="ECO:0007669"/>
    <property type="project" value="InterPro"/>
</dbReference>
<evidence type="ECO:0000256" key="1">
    <source>
        <dbReference type="ARBA" id="ARBA00004127"/>
    </source>
</evidence>
<dbReference type="EC" id="3.6.3.4" evidence="12"/>
<dbReference type="PRINTS" id="PR00943">
    <property type="entry name" value="CUATPASE"/>
</dbReference>
<feature type="transmembrane region" description="Helical" evidence="10">
    <location>
        <begin position="170"/>
        <end position="192"/>
    </location>
</feature>
<keyword evidence="9 10" id="KW-0472">Membrane</keyword>
<dbReference type="PANTHER" id="PTHR43520">
    <property type="entry name" value="ATP7, ISOFORM B"/>
    <property type="match status" value="1"/>
</dbReference>
<organism evidence="12">
    <name type="scientific">hydrothermal vent metagenome</name>
    <dbReference type="NCBI Taxonomy" id="652676"/>
    <lineage>
        <taxon>unclassified sequences</taxon>
        <taxon>metagenomes</taxon>
        <taxon>ecological metagenomes</taxon>
    </lineage>
</organism>
<sequence length="542" mass="58822">MSAYIYSIYAMISQRGEVYFDSVVMIITFVLVGKYLEILSKKHAVDTLDSLMGNTPTEVTIIQDKGKALIGVEEVKIHDIIELKSGEKVVIDGVVSQGSASFDESSLTGENIPLYKKEGDTILSGSICLDSHLHYKATKTLATSMLSSIVSLLETSLSKKPRIEQLANRLSGYFSSTILVLALLTFIGWYFYSHSFETALIVGISVIVIACPCALGLATPMATLVGISMAIKKGILFKEASFLETMAGTTILALDKTGTITQGKPSVVHASLKKNFDPSMLHALVSTSNHPISKGIQHYLEEKYTLSSNLCLEHIKSIEAKGLEATYQGKTLKGGNASFMQTQKDSEHSLFFFSIDGEILAQFELSDTIREGTKEAIQNIKALGIEVYMLTGDHEQSAKKVGAEVGITNIHAQLLPQDKAKFIEDFHAQGQKVVMVGDGINDAIALASADIAMSMGKGADIAISVSDVVLLEEDPQHIYEALKLSKRTFRTVKENLAFSLLYNLITIPLAILGFVTPLFAALSMSLSSLVVVGNSLWMRGKK</sequence>
<evidence type="ECO:0000256" key="8">
    <source>
        <dbReference type="ARBA" id="ARBA00022989"/>
    </source>
</evidence>
<dbReference type="GO" id="GO:0005507">
    <property type="term" value="F:copper ion binding"/>
    <property type="evidence" value="ECO:0007669"/>
    <property type="project" value="TreeGrafter"/>
</dbReference>
<dbReference type="SFLD" id="SFLDS00003">
    <property type="entry name" value="Haloacid_Dehalogenase"/>
    <property type="match status" value="1"/>
</dbReference>
<keyword evidence="5" id="KW-0547">Nucleotide-binding</keyword>
<dbReference type="SUPFAM" id="SSF81665">
    <property type="entry name" value="Calcium ATPase, transmembrane domain M"/>
    <property type="match status" value="1"/>
</dbReference>
<dbReference type="InterPro" id="IPR018303">
    <property type="entry name" value="ATPase_P-typ_P_site"/>
</dbReference>
<evidence type="ECO:0000256" key="4">
    <source>
        <dbReference type="ARBA" id="ARBA00022723"/>
    </source>
</evidence>
<dbReference type="InterPro" id="IPR044492">
    <property type="entry name" value="P_typ_ATPase_HD_dom"/>
</dbReference>
<keyword evidence="12" id="KW-0378">Hydrolase</keyword>
<dbReference type="GO" id="GO:0012505">
    <property type="term" value="C:endomembrane system"/>
    <property type="evidence" value="ECO:0007669"/>
    <property type="project" value="UniProtKB-SubCell"/>
</dbReference>
<evidence type="ECO:0000259" key="11">
    <source>
        <dbReference type="Pfam" id="PF00122"/>
    </source>
</evidence>
<accession>A0A1W1C9F1</accession>
<keyword evidence="3 10" id="KW-0812">Transmembrane</keyword>
<feature type="domain" description="P-type ATPase A" evidence="11">
    <location>
        <begin position="55"/>
        <end position="154"/>
    </location>
</feature>
<evidence type="ECO:0000256" key="3">
    <source>
        <dbReference type="ARBA" id="ARBA00022692"/>
    </source>
</evidence>
<dbReference type="InterPro" id="IPR001757">
    <property type="entry name" value="P_typ_ATPase"/>
</dbReference>
<dbReference type="GO" id="GO:0016020">
    <property type="term" value="C:membrane"/>
    <property type="evidence" value="ECO:0007669"/>
    <property type="project" value="InterPro"/>
</dbReference>
<dbReference type="SFLD" id="SFLDF00027">
    <property type="entry name" value="p-type_atpase"/>
    <property type="match status" value="1"/>
</dbReference>
<evidence type="ECO:0000256" key="2">
    <source>
        <dbReference type="ARBA" id="ARBA00006024"/>
    </source>
</evidence>
<protein>
    <submittedName>
        <fullName evidence="12">Lead, cadmium, zinc and mercury transporting ATPase Copper-translocating P-type ATPase</fullName>
        <ecNumber evidence="12">3.6.3.3</ecNumber>
        <ecNumber evidence="12">3.6.3.4</ecNumber>
    </submittedName>
</protein>
<dbReference type="EC" id="3.6.3.3" evidence="12"/>
<gene>
    <name evidence="12" type="ORF">MNB_SV-13-1850</name>
</gene>
<evidence type="ECO:0000256" key="7">
    <source>
        <dbReference type="ARBA" id="ARBA00022967"/>
    </source>
</evidence>
<dbReference type="PANTHER" id="PTHR43520:SF8">
    <property type="entry name" value="P-TYPE CU(+) TRANSPORTER"/>
    <property type="match status" value="1"/>
</dbReference>
<evidence type="ECO:0000256" key="6">
    <source>
        <dbReference type="ARBA" id="ARBA00022840"/>
    </source>
</evidence>
<keyword evidence="8 10" id="KW-1133">Transmembrane helix</keyword>
<dbReference type="SUPFAM" id="SSF81653">
    <property type="entry name" value="Calcium ATPase, transduction domain A"/>
    <property type="match status" value="1"/>
</dbReference>
<dbReference type="Gene3D" id="3.40.50.1000">
    <property type="entry name" value="HAD superfamily/HAD-like"/>
    <property type="match status" value="1"/>
</dbReference>
<dbReference type="InterPro" id="IPR059000">
    <property type="entry name" value="ATPase_P-type_domA"/>
</dbReference>
<dbReference type="EMBL" id="FPHM01000075">
    <property type="protein sequence ID" value="SFV62396.1"/>
    <property type="molecule type" value="Genomic_DNA"/>
</dbReference>
<dbReference type="AlphaFoldDB" id="A0A1W1C9F1"/>
<dbReference type="InterPro" id="IPR027256">
    <property type="entry name" value="P-typ_ATPase_IB"/>
</dbReference>
<keyword evidence="4" id="KW-0479">Metal-binding</keyword>
<reference evidence="12" key="1">
    <citation type="submission" date="2016-10" db="EMBL/GenBank/DDBJ databases">
        <authorList>
            <person name="de Groot N.N."/>
        </authorList>
    </citation>
    <scope>NUCLEOTIDE SEQUENCE</scope>
</reference>
<name>A0A1W1C9F1_9ZZZZ</name>
<dbReference type="Gene3D" id="3.40.1110.10">
    <property type="entry name" value="Calcium-transporting ATPase, cytoplasmic domain N"/>
    <property type="match status" value="1"/>
</dbReference>
<keyword evidence="7" id="KW-1278">Translocase</keyword>
<feature type="transmembrane region" description="Helical" evidence="10">
    <location>
        <begin position="198"/>
        <end position="231"/>
    </location>
</feature>
<dbReference type="Pfam" id="PF00122">
    <property type="entry name" value="E1-E2_ATPase"/>
    <property type="match status" value="1"/>
</dbReference>
<dbReference type="SFLD" id="SFLDG00002">
    <property type="entry name" value="C1.7:_P-type_atpase_like"/>
    <property type="match status" value="1"/>
</dbReference>
<dbReference type="NCBIfam" id="TIGR01512">
    <property type="entry name" value="ATPase-IB2_Cd"/>
    <property type="match status" value="1"/>
</dbReference>
<dbReference type="Pfam" id="PF00702">
    <property type="entry name" value="Hydrolase"/>
    <property type="match status" value="1"/>
</dbReference>